<dbReference type="InterPro" id="IPR012677">
    <property type="entry name" value="Nucleotide-bd_a/b_plait_sf"/>
</dbReference>
<name>A0A8C4EGG4_DICLA</name>
<accession>A0A8C4EGG4</accession>
<dbReference type="Pfam" id="PF00076">
    <property type="entry name" value="RRM_1"/>
    <property type="match status" value="2"/>
</dbReference>
<reference evidence="5" key="1">
    <citation type="submission" date="2025-08" db="UniProtKB">
        <authorList>
            <consortium name="Ensembl"/>
        </authorList>
    </citation>
    <scope>IDENTIFICATION</scope>
</reference>
<gene>
    <name evidence="5" type="primary">celf6</name>
</gene>
<evidence type="ECO:0000256" key="3">
    <source>
        <dbReference type="PROSITE-ProRule" id="PRU00176"/>
    </source>
</evidence>
<reference evidence="5" key="2">
    <citation type="submission" date="2025-09" db="UniProtKB">
        <authorList>
            <consortium name="Ensembl"/>
        </authorList>
    </citation>
    <scope>IDENTIFICATION</scope>
</reference>
<dbReference type="SUPFAM" id="SSF54928">
    <property type="entry name" value="RNA-binding domain, RBD"/>
    <property type="match status" value="2"/>
</dbReference>
<evidence type="ECO:0000256" key="1">
    <source>
        <dbReference type="ARBA" id="ARBA00022737"/>
    </source>
</evidence>
<feature type="domain" description="RRM" evidence="4">
    <location>
        <begin position="103"/>
        <end position="183"/>
    </location>
</feature>
<dbReference type="GeneTree" id="ENSGT00940000154201"/>
<keyword evidence="6" id="KW-1185">Reference proteome</keyword>
<keyword evidence="1" id="KW-0677">Repeat</keyword>
<dbReference type="CDD" id="cd12639">
    <property type="entry name" value="RRM3_CELF3_4_5_6"/>
    <property type="match status" value="1"/>
</dbReference>
<keyword evidence="2 3" id="KW-0694">RNA-binding</keyword>
<proteinExistence type="predicted"/>
<dbReference type="InterPro" id="IPR035979">
    <property type="entry name" value="RBD_domain_sf"/>
</dbReference>
<dbReference type="Gene3D" id="3.30.70.330">
    <property type="match status" value="3"/>
</dbReference>
<dbReference type="AlphaFoldDB" id="A0A8C4EGG4"/>
<dbReference type="Proteomes" id="UP000694389">
    <property type="component" value="Unassembled WGS sequence"/>
</dbReference>
<organism evidence="5 6">
    <name type="scientific">Dicentrarchus labrax</name>
    <name type="common">European seabass</name>
    <name type="synonym">Morone labrax</name>
    <dbReference type="NCBI Taxonomy" id="13489"/>
    <lineage>
        <taxon>Eukaryota</taxon>
        <taxon>Metazoa</taxon>
        <taxon>Chordata</taxon>
        <taxon>Craniata</taxon>
        <taxon>Vertebrata</taxon>
        <taxon>Euteleostomi</taxon>
        <taxon>Actinopterygii</taxon>
        <taxon>Neopterygii</taxon>
        <taxon>Teleostei</taxon>
        <taxon>Neoteleostei</taxon>
        <taxon>Acanthomorphata</taxon>
        <taxon>Eupercaria</taxon>
        <taxon>Moronidae</taxon>
        <taxon>Dicentrarchus</taxon>
    </lineage>
</organism>
<dbReference type="SMART" id="SM00360">
    <property type="entry name" value="RRM"/>
    <property type="match status" value="2"/>
</dbReference>
<evidence type="ECO:0000256" key="2">
    <source>
        <dbReference type="ARBA" id="ARBA00022884"/>
    </source>
</evidence>
<sequence length="447" mass="48286">MACVDWNYSSEITNLWPYILCHCNTFSSFHYKWWCVAVEPLSGGISLSLSCLPDTVGCAFLTYCARESALKAQSALHEQKTLPGMNRPIQVKPADSEGRGEDRKLFVGMLGKQQSEDDVRRLFETFGQIEECTVLRGPDGASKGCAFVKFSSHAEAQAAINSLHGGQTMPGASSSLVVKFADTDKERTLRRMHQMAGQLGIFSPMTIQFGAYGAYSHAMMQQQAALMAATQGSYLNPMAAIAAAQMQQMAAFNVNGLVATPMTPSSGTSTPPGISATAVPSIAAPIGVNGFSALPPQSNGQPTSEPIYTNGIHPYPGECEKFHSGSPFATAAYPAAYAPISQAFPQQPTIIPQQQREGPEGCNLFIYHLPQEFGDAELMQMFLPFGNVISAKVFVDRATNQSKCFGFVSFDNPSSAQAAIQAMNGFQIGMKRLKVQLKRPKDANRPY</sequence>
<dbReference type="GO" id="GO:0003723">
    <property type="term" value="F:RNA binding"/>
    <property type="evidence" value="ECO:0007669"/>
    <property type="project" value="UniProtKB-UniRule"/>
</dbReference>
<protein>
    <recommendedName>
        <fullName evidence="4">RRM domain-containing protein</fullName>
    </recommendedName>
</protein>
<dbReference type="FunFam" id="3.30.70.330:FF:000069">
    <property type="entry name" value="CUGBP Elav-like family member 5 isoform X1"/>
    <property type="match status" value="1"/>
</dbReference>
<evidence type="ECO:0000313" key="5">
    <source>
        <dbReference type="Ensembl" id="ENSDLAP00005018772.2"/>
    </source>
</evidence>
<feature type="domain" description="RRM" evidence="4">
    <location>
        <begin position="362"/>
        <end position="440"/>
    </location>
</feature>
<evidence type="ECO:0000313" key="6">
    <source>
        <dbReference type="Proteomes" id="UP000694389"/>
    </source>
</evidence>
<evidence type="ECO:0000259" key="4">
    <source>
        <dbReference type="PROSITE" id="PS50102"/>
    </source>
</evidence>
<dbReference type="InterPro" id="IPR000504">
    <property type="entry name" value="RRM_dom"/>
</dbReference>
<dbReference type="PROSITE" id="PS50102">
    <property type="entry name" value="RRM"/>
    <property type="match status" value="2"/>
</dbReference>
<dbReference type="CDD" id="cd12635">
    <property type="entry name" value="RRM2_CELF3_4_5_6"/>
    <property type="match status" value="1"/>
</dbReference>
<dbReference type="Ensembl" id="ENSDLAT00005020219.2">
    <property type="protein sequence ID" value="ENSDLAP00005018772.2"/>
    <property type="gene ID" value="ENSDLAG00005008853.2"/>
</dbReference>
<dbReference type="FunFam" id="3.30.70.330:FF:001010">
    <property type="entry name" value="CUGBP Elav-like family member 5"/>
    <property type="match status" value="1"/>
</dbReference>
<dbReference type="PANTHER" id="PTHR24012">
    <property type="entry name" value="RNA BINDING PROTEIN"/>
    <property type="match status" value="1"/>
</dbReference>
<dbReference type="FunFam" id="3.30.70.330:FF:000007">
    <property type="entry name" value="CUGBP Elav-like family member 4 isoform 3"/>
    <property type="match status" value="1"/>
</dbReference>